<dbReference type="AlphaFoldDB" id="A0A2H6K8D6"/>
<accession>A0A2H6K8D6</accession>
<proteinExistence type="predicted"/>
<feature type="compositionally biased region" description="Polar residues" evidence="1">
    <location>
        <begin position="17"/>
        <end position="28"/>
    </location>
</feature>
<name>A0A2H6K8D6_9APIC</name>
<organism evidence="2 3">
    <name type="scientific">Babesia ovata</name>
    <dbReference type="NCBI Taxonomy" id="189622"/>
    <lineage>
        <taxon>Eukaryota</taxon>
        <taxon>Sar</taxon>
        <taxon>Alveolata</taxon>
        <taxon>Apicomplexa</taxon>
        <taxon>Aconoidasida</taxon>
        <taxon>Piroplasmida</taxon>
        <taxon>Babesiidae</taxon>
        <taxon>Babesia</taxon>
    </lineage>
</organism>
<evidence type="ECO:0000313" key="2">
    <source>
        <dbReference type="EMBL" id="GBE59254.1"/>
    </source>
</evidence>
<dbReference type="EMBL" id="BDSA01000001">
    <property type="protein sequence ID" value="GBE59254.1"/>
    <property type="molecule type" value="Genomic_DNA"/>
</dbReference>
<sequence length="341" mass="38127">MGDIVLETSVEHDVNSREANSGKRSNSCMPPAHGRPQQRRNSKNDWNPPLDTSTLPAAGLSSSRCTRDFAARCNLLLHSGVKRSPAAFQSTTYERPPSPQKYRGWNHRYGDTAPLSASAEEGSTSPKQSLQGKLRQQYARYNRVFRDPPSEDPPALKQRAPISELEANRQRIMRHCCIFNDTPDSNKQQLERDRAKSPAARPPEDTSPDRSPDEQEQTITDESPNFRAPLVIETTIIGGTRTVMPRNPEWEVVAMRMSCIDPSMSERDIETLAHKADMQVVSIHLDRNIISHLCNGTGTIKCRHTGGEQGLMYFGQLLAKRGIRLCITDLISGSTTNHERS</sequence>
<dbReference type="GeneID" id="39873024"/>
<protein>
    <submittedName>
        <fullName evidence="2">Trehalose phosphatase, putative</fullName>
    </submittedName>
</protein>
<feature type="compositionally biased region" description="Polar residues" evidence="1">
    <location>
        <begin position="50"/>
        <end position="61"/>
    </location>
</feature>
<reference evidence="2 3" key="1">
    <citation type="journal article" date="2017" name="BMC Genomics">
        <title>Whole-genome assembly of Babesia ovata and comparative genomics between closely related pathogens.</title>
        <authorList>
            <person name="Yamagishi J."/>
            <person name="Asada M."/>
            <person name="Hakimi H."/>
            <person name="Tanaka T.Q."/>
            <person name="Sugimoto C."/>
            <person name="Kawazu S."/>
        </authorList>
    </citation>
    <scope>NUCLEOTIDE SEQUENCE [LARGE SCALE GENOMIC DNA]</scope>
    <source>
        <strain evidence="2 3">Miyake</strain>
    </source>
</reference>
<feature type="region of interest" description="Disordered" evidence="1">
    <location>
        <begin position="180"/>
        <end position="224"/>
    </location>
</feature>
<dbReference type="VEuPathDB" id="PiroplasmaDB:BOVATA_007470"/>
<feature type="compositionally biased region" description="Basic and acidic residues" evidence="1">
    <location>
        <begin position="189"/>
        <end position="213"/>
    </location>
</feature>
<evidence type="ECO:0000256" key="1">
    <source>
        <dbReference type="SAM" id="MobiDB-lite"/>
    </source>
</evidence>
<feature type="region of interest" description="Disordered" evidence="1">
    <location>
        <begin position="1"/>
        <end position="61"/>
    </location>
</feature>
<gene>
    <name evidence="2" type="ORF">BOVATA_007470</name>
</gene>
<evidence type="ECO:0000313" key="3">
    <source>
        <dbReference type="Proteomes" id="UP000236319"/>
    </source>
</evidence>
<feature type="region of interest" description="Disordered" evidence="1">
    <location>
        <begin position="85"/>
        <end position="135"/>
    </location>
</feature>
<comment type="caution">
    <text evidence="2">The sequence shown here is derived from an EMBL/GenBank/DDBJ whole genome shotgun (WGS) entry which is preliminary data.</text>
</comment>
<dbReference type="OrthoDB" id="364856at2759"/>
<dbReference type="RefSeq" id="XP_028865497.1">
    <property type="nucleotide sequence ID" value="XM_029009664.1"/>
</dbReference>
<dbReference type="Proteomes" id="UP000236319">
    <property type="component" value="Unassembled WGS sequence"/>
</dbReference>
<keyword evidence="3" id="KW-1185">Reference proteome</keyword>
<feature type="compositionally biased region" description="Polar residues" evidence="1">
    <location>
        <begin position="121"/>
        <end position="131"/>
    </location>
</feature>